<name>M4BLI5_HYAAE</name>
<dbReference type="EMBL" id="JH598381">
    <property type="status" value="NOT_ANNOTATED_CDS"/>
    <property type="molecule type" value="Genomic_DNA"/>
</dbReference>
<dbReference type="HOGENOM" id="CLU_1573645_0_0_1"/>
<dbReference type="InParanoid" id="M4BLI5"/>
<reference evidence="3" key="1">
    <citation type="journal article" date="2010" name="Science">
        <title>Signatures of adaptation to obligate biotrophy in the Hyaloperonospora arabidopsidis genome.</title>
        <authorList>
            <person name="Baxter L."/>
            <person name="Tripathy S."/>
            <person name="Ishaque N."/>
            <person name="Boot N."/>
            <person name="Cabral A."/>
            <person name="Kemen E."/>
            <person name="Thines M."/>
            <person name="Ah-Fong A."/>
            <person name="Anderson R."/>
            <person name="Badejoko W."/>
            <person name="Bittner-Eddy P."/>
            <person name="Boore J.L."/>
            <person name="Chibucos M.C."/>
            <person name="Coates M."/>
            <person name="Dehal P."/>
            <person name="Delehaunty K."/>
            <person name="Dong S."/>
            <person name="Downton P."/>
            <person name="Dumas B."/>
            <person name="Fabro G."/>
            <person name="Fronick C."/>
            <person name="Fuerstenberg S.I."/>
            <person name="Fulton L."/>
            <person name="Gaulin E."/>
            <person name="Govers F."/>
            <person name="Hughes L."/>
            <person name="Humphray S."/>
            <person name="Jiang R.H."/>
            <person name="Judelson H."/>
            <person name="Kamoun S."/>
            <person name="Kyung K."/>
            <person name="Meijer H."/>
            <person name="Minx P."/>
            <person name="Morris P."/>
            <person name="Nelson J."/>
            <person name="Phuntumart V."/>
            <person name="Qutob D."/>
            <person name="Rehmany A."/>
            <person name="Rougon-Cardoso A."/>
            <person name="Ryden P."/>
            <person name="Torto-Alalibo T."/>
            <person name="Studholme D."/>
            <person name="Wang Y."/>
            <person name="Win J."/>
            <person name="Wood J."/>
            <person name="Clifton S.W."/>
            <person name="Rogers J."/>
            <person name="Van den Ackerveken G."/>
            <person name="Jones J.D."/>
            <person name="McDowell J.M."/>
            <person name="Beynon J."/>
            <person name="Tyler B.M."/>
        </authorList>
    </citation>
    <scope>NUCLEOTIDE SEQUENCE [LARGE SCALE GENOMIC DNA]</scope>
    <source>
        <strain evidence="3">Emoy2</strain>
    </source>
</reference>
<dbReference type="EnsemblProtists" id="HpaT807270">
    <property type="protein sequence ID" value="HpaP807270"/>
    <property type="gene ID" value="HpaG807270"/>
</dbReference>
<evidence type="ECO:0000313" key="3">
    <source>
        <dbReference type="Proteomes" id="UP000011713"/>
    </source>
</evidence>
<keyword evidence="3" id="KW-1185">Reference proteome</keyword>
<feature type="chain" id="PRO_5004048779" description="RxLR effector candidate protein" evidence="1">
    <location>
        <begin position="21"/>
        <end position="170"/>
    </location>
</feature>
<accession>M4BLI5</accession>
<proteinExistence type="predicted"/>
<dbReference type="VEuPathDB" id="FungiDB:HpaG807270"/>
<feature type="signal peptide" evidence="1">
    <location>
        <begin position="1"/>
        <end position="20"/>
    </location>
</feature>
<reference evidence="2" key="2">
    <citation type="submission" date="2015-06" db="UniProtKB">
        <authorList>
            <consortium name="EnsemblProtists"/>
        </authorList>
    </citation>
    <scope>IDENTIFICATION</scope>
    <source>
        <strain evidence="2">Emoy2</strain>
    </source>
</reference>
<evidence type="ECO:0008006" key="4">
    <source>
        <dbReference type="Google" id="ProtNLM"/>
    </source>
</evidence>
<organism evidence="2 3">
    <name type="scientific">Hyaloperonospora arabidopsidis (strain Emoy2)</name>
    <name type="common">Downy mildew agent</name>
    <name type="synonym">Peronospora arabidopsidis</name>
    <dbReference type="NCBI Taxonomy" id="559515"/>
    <lineage>
        <taxon>Eukaryota</taxon>
        <taxon>Sar</taxon>
        <taxon>Stramenopiles</taxon>
        <taxon>Oomycota</taxon>
        <taxon>Peronosporomycetes</taxon>
        <taxon>Peronosporales</taxon>
        <taxon>Peronosporaceae</taxon>
        <taxon>Hyaloperonospora</taxon>
    </lineage>
</organism>
<evidence type="ECO:0000313" key="2">
    <source>
        <dbReference type="EnsemblProtists" id="HpaP807270"/>
    </source>
</evidence>
<evidence type="ECO:0000256" key="1">
    <source>
        <dbReference type="SAM" id="SignalP"/>
    </source>
</evidence>
<sequence>MREWLLLLVLPLFLKLKGVGKPTSLRGHDAVDRNNAEERGTPSLLKAAFTDLRSEMSVEALTKLASTLRDKLVAAVMKWWRNIWLKEAEKEAITTPTQKIASTAEMEKFDTATVVWKEKKDVPTLATKTDTVPDHHLSHEEYLKGKFGANFEQIMEIANRKSERGQLVDG</sequence>
<protein>
    <recommendedName>
        <fullName evidence="4">RxLR effector candidate protein</fullName>
    </recommendedName>
</protein>
<dbReference type="Proteomes" id="UP000011713">
    <property type="component" value="Unassembled WGS sequence"/>
</dbReference>
<dbReference type="AlphaFoldDB" id="M4BLI5"/>
<keyword evidence="1" id="KW-0732">Signal</keyword>